<sequence length="111" mass="12276">MDDVKFGAIPMALGTSEHPDSDLRLILRLTRADIRKDVVVVPGDDPSLDVLEVDHPEVSCRRSGMRRAELPQDLGGLFSKLSIRSGRGARNGRRQSAGRSPTCWRLRKAGR</sequence>
<dbReference type="Proteomes" id="UP001596957">
    <property type="component" value="Unassembled WGS sequence"/>
</dbReference>
<evidence type="ECO:0000313" key="3">
    <source>
        <dbReference type="Proteomes" id="UP001596957"/>
    </source>
</evidence>
<reference evidence="3" key="1">
    <citation type="journal article" date="2019" name="Int. J. Syst. Evol. Microbiol.">
        <title>The Global Catalogue of Microorganisms (GCM) 10K type strain sequencing project: providing services to taxonomists for standard genome sequencing and annotation.</title>
        <authorList>
            <consortium name="The Broad Institute Genomics Platform"/>
            <consortium name="The Broad Institute Genome Sequencing Center for Infectious Disease"/>
            <person name="Wu L."/>
            <person name="Ma J."/>
        </authorList>
    </citation>
    <scope>NUCLEOTIDE SEQUENCE [LARGE SCALE GENOMIC DNA]</scope>
    <source>
        <strain evidence="3">CGMCC 4.7198</strain>
    </source>
</reference>
<accession>A0ABW2VYN0</accession>
<protein>
    <submittedName>
        <fullName evidence="2">Uncharacterized protein</fullName>
    </submittedName>
</protein>
<organism evidence="2 3">
    <name type="scientific">Streptomyces lutosisoli</name>
    <dbReference type="NCBI Taxonomy" id="2665721"/>
    <lineage>
        <taxon>Bacteria</taxon>
        <taxon>Bacillati</taxon>
        <taxon>Actinomycetota</taxon>
        <taxon>Actinomycetes</taxon>
        <taxon>Kitasatosporales</taxon>
        <taxon>Streptomycetaceae</taxon>
        <taxon>Streptomyces</taxon>
    </lineage>
</organism>
<evidence type="ECO:0000313" key="2">
    <source>
        <dbReference type="EMBL" id="MFD0289538.1"/>
    </source>
</evidence>
<feature type="region of interest" description="Disordered" evidence="1">
    <location>
        <begin position="85"/>
        <end position="111"/>
    </location>
</feature>
<comment type="caution">
    <text evidence="2">The sequence shown here is derived from an EMBL/GenBank/DDBJ whole genome shotgun (WGS) entry which is preliminary data.</text>
</comment>
<gene>
    <name evidence="2" type="ORF">ACFQZP_49715</name>
</gene>
<proteinExistence type="predicted"/>
<dbReference type="EMBL" id="JBHTEC010000009">
    <property type="protein sequence ID" value="MFD0289538.1"/>
    <property type="molecule type" value="Genomic_DNA"/>
</dbReference>
<keyword evidence="3" id="KW-1185">Reference proteome</keyword>
<dbReference type="RefSeq" id="WP_381263435.1">
    <property type="nucleotide sequence ID" value="NZ_JBHTBI010000077.1"/>
</dbReference>
<name>A0ABW2VYN0_9ACTN</name>
<evidence type="ECO:0000256" key="1">
    <source>
        <dbReference type="SAM" id="MobiDB-lite"/>
    </source>
</evidence>